<accession>A0A0B5DZT9</accession>
<dbReference type="PROSITE" id="PS01173">
    <property type="entry name" value="LIPASE_GDXG_HIS"/>
    <property type="match status" value="1"/>
</dbReference>
<dbReference type="PANTHER" id="PTHR48081:SF30">
    <property type="entry name" value="ACETYL-HYDROLASE LIPR-RELATED"/>
    <property type="match status" value="1"/>
</dbReference>
<comment type="similarity">
    <text evidence="1">Belongs to the 'GDXG' lipolytic enzyme family.</text>
</comment>
<evidence type="ECO:0000256" key="2">
    <source>
        <dbReference type="ARBA" id="ARBA00022801"/>
    </source>
</evidence>
<keyword evidence="2" id="KW-0378">Hydrolase</keyword>
<dbReference type="Pfam" id="PF07859">
    <property type="entry name" value="Abhydrolase_3"/>
    <property type="match status" value="1"/>
</dbReference>
<dbReference type="AlphaFoldDB" id="A0A0B5DZT9"/>
<organism evidence="4 5">
    <name type="scientific">Celeribacter indicus</name>
    <dbReference type="NCBI Taxonomy" id="1208324"/>
    <lineage>
        <taxon>Bacteria</taxon>
        <taxon>Pseudomonadati</taxon>
        <taxon>Pseudomonadota</taxon>
        <taxon>Alphaproteobacteria</taxon>
        <taxon>Rhodobacterales</taxon>
        <taxon>Roseobacteraceae</taxon>
        <taxon>Celeribacter</taxon>
    </lineage>
</organism>
<dbReference type="PANTHER" id="PTHR48081">
    <property type="entry name" value="AB HYDROLASE SUPERFAMILY PROTEIN C4A8.06C"/>
    <property type="match status" value="1"/>
</dbReference>
<dbReference type="Proteomes" id="UP000031521">
    <property type="component" value="Chromosome"/>
</dbReference>
<dbReference type="STRING" id="1208324.P73_3829"/>
<dbReference type="InterPro" id="IPR002168">
    <property type="entry name" value="Lipase_GDXG_HIS_AS"/>
</dbReference>
<gene>
    <name evidence="4" type="ORF">P73_3829</name>
</gene>
<dbReference type="KEGG" id="cid:P73_3829"/>
<feature type="domain" description="Alpha/beta hydrolase fold-3" evidence="3">
    <location>
        <begin position="64"/>
        <end position="260"/>
    </location>
</feature>
<dbReference type="GO" id="GO:0004806">
    <property type="term" value="F:triacylglycerol lipase activity"/>
    <property type="evidence" value="ECO:0007669"/>
    <property type="project" value="TreeGrafter"/>
</dbReference>
<name>A0A0B5DZT9_9RHOB</name>
<sequence>MSAWMRFHEKPALAQARSLTRQRRRFERQAWLFQRTRGVAEERILAGGVPCLRLRPGGRARGRLLYLHGGAYVMGSSRTHRPLARRLCALTGLEVVVPDYRLAPEHPFPAAFEDAEAVCRSLGSDLPLLLGGDSAGGALCLALLSGLCVAGRPPRAAFAFSPWTDLTLTGGTLRSNARCEALLPVERIAEVRDGYLCGAPADDPRASPLFAPFPACPPVLLQFAGTEILADDTRRMAARLEAQGAQVTLESWPDLPHVWQILHGWLPEADDALEGVRRFLDRQFGAPETTR</sequence>
<evidence type="ECO:0000313" key="5">
    <source>
        <dbReference type="Proteomes" id="UP000031521"/>
    </source>
</evidence>
<dbReference type="InterPro" id="IPR050300">
    <property type="entry name" value="GDXG_lipolytic_enzyme"/>
</dbReference>
<dbReference type="EMBL" id="CP004393">
    <property type="protein sequence ID" value="AJE48544.1"/>
    <property type="molecule type" value="Genomic_DNA"/>
</dbReference>
<evidence type="ECO:0000256" key="1">
    <source>
        <dbReference type="ARBA" id="ARBA00010515"/>
    </source>
</evidence>
<keyword evidence="5" id="KW-1185">Reference proteome</keyword>
<protein>
    <submittedName>
        <fullName evidence="4">Esterase</fullName>
    </submittedName>
</protein>
<proteinExistence type="inferred from homology"/>
<evidence type="ECO:0000313" key="4">
    <source>
        <dbReference type="EMBL" id="AJE48544.1"/>
    </source>
</evidence>
<reference evidence="4 5" key="1">
    <citation type="journal article" date="2014" name="Int. J. Syst. Evol. Microbiol.">
        <title>Celeribacter indicus sp. nov., a polycyclic aromatic hydrocarbon-degrading bacterium from deep-sea sediment and reclassification of Huaishuia halophila as Celeribacter halophilus comb. nov.</title>
        <authorList>
            <person name="Lai Q."/>
            <person name="Cao J."/>
            <person name="Yuan J."/>
            <person name="Li F."/>
            <person name="Shao Z."/>
        </authorList>
    </citation>
    <scope>NUCLEOTIDE SEQUENCE [LARGE SCALE GENOMIC DNA]</scope>
    <source>
        <strain evidence="4">P73</strain>
    </source>
</reference>
<evidence type="ECO:0000259" key="3">
    <source>
        <dbReference type="Pfam" id="PF07859"/>
    </source>
</evidence>
<dbReference type="InterPro" id="IPR013094">
    <property type="entry name" value="AB_hydrolase_3"/>
</dbReference>
<dbReference type="HOGENOM" id="CLU_012494_13_1_5"/>
<dbReference type="SUPFAM" id="SSF53474">
    <property type="entry name" value="alpha/beta-Hydrolases"/>
    <property type="match status" value="1"/>
</dbReference>
<dbReference type="Gene3D" id="3.40.50.1820">
    <property type="entry name" value="alpha/beta hydrolase"/>
    <property type="match status" value="1"/>
</dbReference>
<dbReference type="InterPro" id="IPR029058">
    <property type="entry name" value="AB_hydrolase_fold"/>
</dbReference>